<dbReference type="InterPro" id="IPR011009">
    <property type="entry name" value="Kinase-like_dom_sf"/>
</dbReference>
<evidence type="ECO:0000256" key="11">
    <source>
        <dbReference type="ARBA" id="ARBA00048679"/>
    </source>
</evidence>
<evidence type="ECO:0000256" key="6">
    <source>
        <dbReference type="ARBA" id="ARBA00022741"/>
    </source>
</evidence>
<dbReference type="GO" id="GO:0007224">
    <property type="term" value="P:smoothened signaling pathway"/>
    <property type="evidence" value="ECO:0007669"/>
    <property type="project" value="TreeGrafter"/>
</dbReference>
<dbReference type="InterPro" id="IPR008271">
    <property type="entry name" value="Ser/Thr_kinase_AS"/>
</dbReference>
<feature type="compositionally biased region" description="Low complexity" evidence="14">
    <location>
        <begin position="325"/>
        <end position="349"/>
    </location>
</feature>
<keyword evidence="8 13" id="KW-0067">ATP-binding</keyword>
<feature type="compositionally biased region" description="Basic and acidic residues" evidence="14">
    <location>
        <begin position="287"/>
        <end position="312"/>
    </location>
</feature>
<evidence type="ECO:0000256" key="7">
    <source>
        <dbReference type="ARBA" id="ARBA00022777"/>
    </source>
</evidence>
<feature type="compositionally biased region" description="Pro residues" evidence="14">
    <location>
        <begin position="350"/>
        <end position="364"/>
    </location>
</feature>
<evidence type="ECO:0000256" key="3">
    <source>
        <dbReference type="ARBA" id="ARBA00022490"/>
    </source>
</evidence>
<keyword evidence="9" id="KW-0206">Cytoskeleton</keyword>
<dbReference type="PROSITE" id="PS00108">
    <property type="entry name" value="PROTEIN_KINASE_ST"/>
    <property type="match status" value="1"/>
</dbReference>
<dbReference type="CDD" id="cd14002">
    <property type="entry name" value="STKc_STK36"/>
    <property type="match status" value="1"/>
</dbReference>
<proteinExistence type="predicted"/>
<comment type="subcellular location">
    <subcellularLocation>
        <location evidence="1">Cytoplasm</location>
        <location evidence="1">Cytoskeleton</location>
    </subcellularLocation>
</comment>
<evidence type="ECO:0000256" key="13">
    <source>
        <dbReference type="PROSITE-ProRule" id="PRU10141"/>
    </source>
</evidence>
<gene>
    <name evidence="16" type="ORF">TrST_g5349</name>
</gene>
<keyword evidence="7" id="KW-0418">Kinase</keyword>
<dbReference type="GO" id="GO:0005524">
    <property type="term" value="F:ATP binding"/>
    <property type="evidence" value="ECO:0007669"/>
    <property type="project" value="UniProtKB-UniRule"/>
</dbReference>
<comment type="catalytic activity">
    <reaction evidence="11">
        <text>L-seryl-[protein] + ATP = O-phospho-L-seryl-[protein] + ADP + H(+)</text>
        <dbReference type="Rhea" id="RHEA:17989"/>
        <dbReference type="Rhea" id="RHEA-COMP:9863"/>
        <dbReference type="Rhea" id="RHEA-COMP:11604"/>
        <dbReference type="ChEBI" id="CHEBI:15378"/>
        <dbReference type="ChEBI" id="CHEBI:29999"/>
        <dbReference type="ChEBI" id="CHEBI:30616"/>
        <dbReference type="ChEBI" id="CHEBI:83421"/>
        <dbReference type="ChEBI" id="CHEBI:456216"/>
        <dbReference type="EC" id="2.7.11.1"/>
    </reaction>
</comment>
<accession>A0A9W7B528</accession>
<keyword evidence="4" id="KW-0723">Serine/threonine-protein kinase</keyword>
<comment type="caution">
    <text evidence="16">The sequence shown here is derived from an EMBL/GenBank/DDBJ whole genome shotgun (WGS) entry which is preliminary data.</text>
</comment>
<dbReference type="Pfam" id="PF00069">
    <property type="entry name" value="Pkinase"/>
    <property type="match status" value="1"/>
</dbReference>
<dbReference type="InterPro" id="IPR011989">
    <property type="entry name" value="ARM-like"/>
</dbReference>
<feature type="domain" description="Protein kinase" evidence="15">
    <location>
        <begin position="4"/>
        <end position="255"/>
    </location>
</feature>
<dbReference type="SMART" id="SM00220">
    <property type="entry name" value="S_TKc"/>
    <property type="match status" value="1"/>
</dbReference>
<evidence type="ECO:0000256" key="12">
    <source>
        <dbReference type="ARBA" id="ARBA00075375"/>
    </source>
</evidence>
<dbReference type="GO" id="GO:0005737">
    <property type="term" value="C:cytoplasm"/>
    <property type="evidence" value="ECO:0007669"/>
    <property type="project" value="UniProtKB-ARBA"/>
</dbReference>
<evidence type="ECO:0000256" key="10">
    <source>
        <dbReference type="ARBA" id="ARBA00047899"/>
    </source>
</evidence>
<dbReference type="SUPFAM" id="SSF48371">
    <property type="entry name" value="ARM repeat"/>
    <property type="match status" value="1"/>
</dbReference>
<keyword evidence="6 13" id="KW-0547">Nucleotide-binding</keyword>
<dbReference type="Pfam" id="PF13513">
    <property type="entry name" value="HEAT_EZ"/>
    <property type="match status" value="1"/>
</dbReference>
<keyword evidence="17" id="KW-1185">Reference proteome</keyword>
<reference evidence="17" key="1">
    <citation type="journal article" date="2023" name="Commun. Biol.">
        <title>Genome analysis of Parmales, the sister group of diatoms, reveals the evolutionary specialization of diatoms from phago-mixotrophs to photoautotrophs.</title>
        <authorList>
            <person name="Ban H."/>
            <person name="Sato S."/>
            <person name="Yoshikawa S."/>
            <person name="Yamada K."/>
            <person name="Nakamura Y."/>
            <person name="Ichinomiya M."/>
            <person name="Sato N."/>
            <person name="Blanc-Mathieu R."/>
            <person name="Endo H."/>
            <person name="Kuwata A."/>
            <person name="Ogata H."/>
        </authorList>
    </citation>
    <scope>NUCLEOTIDE SEQUENCE [LARGE SCALE GENOMIC DNA]</scope>
    <source>
        <strain evidence="17">NIES 3701</strain>
    </source>
</reference>
<dbReference type="PANTHER" id="PTHR22983:SF6">
    <property type="entry name" value="SERINE_THREONINE-PROTEIN KINASE 36"/>
    <property type="match status" value="1"/>
</dbReference>
<dbReference type="InterPro" id="IPR016024">
    <property type="entry name" value="ARM-type_fold"/>
</dbReference>
<dbReference type="GO" id="GO:0004674">
    <property type="term" value="F:protein serine/threonine kinase activity"/>
    <property type="evidence" value="ECO:0007669"/>
    <property type="project" value="UniProtKB-KW"/>
</dbReference>
<dbReference type="InterPro" id="IPR017441">
    <property type="entry name" value="Protein_kinase_ATP_BS"/>
</dbReference>
<evidence type="ECO:0000256" key="5">
    <source>
        <dbReference type="ARBA" id="ARBA00022679"/>
    </source>
</evidence>
<comment type="catalytic activity">
    <reaction evidence="10">
        <text>L-threonyl-[protein] + ATP = O-phospho-L-threonyl-[protein] + ADP + H(+)</text>
        <dbReference type="Rhea" id="RHEA:46608"/>
        <dbReference type="Rhea" id="RHEA-COMP:11060"/>
        <dbReference type="Rhea" id="RHEA-COMP:11605"/>
        <dbReference type="ChEBI" id="CHEBI:15378"/>
        <dbReference type="ChEBI" id="CHEBI:30013"/>
        <dbReference type="ChEBI" id="CHEBI:30616"/>
        <dbReference type="ChEBI" id="CHEBI:61977"/>
        <dbReference type="ChEBI" id="CHEBI:456216"/>
        <dbReference type="EC" id="2.7.11.1"/>
    </reaction>
</comment>
<dbReference type="PROSITE" id="PS50011">
    <property type="entry name" value="PROTEIN_KINASE_DOM"/>
    <property type="match status" value="1"/>
</dbReference>
<dbReference type="FunFam" id="3.30.200.20:FF:000042">
    <property type="entry name" value="Aurora kinase A"/>
    <property type="match status" value="1"/>
</dbReference>
<dbReference type="FunFam" id="1.10.510.10:FF:000292">
    <property type="entry name" value="Serine/threonine-protein kinase 36"/>
    <property type="match status" value="1"/>
</dbReference>
<feature type="binding site" evidence="13">
    <location>
        <position position="33"/>
    </location>
    <ligand>
        <name>ATP</name>
        <dbReference type="ChEBI" id="CHEBI:30616"/>
    </ligand>
</feature>
<evidence type="ECO:0000256" key="4">
    <source>
        <dbReference type="ARBA" id="ARBA00022527"/>
    </source>
</evidence>
<dbReference type="AlphaFoldDB" id="A0A9W7B528"/>
<keyword evidence="3" id="KW-0963">Cytoplasm</keyword>
<dbReference type="Gene3D" id="1.25.10.10">
    <property type="entry name" value="Leucine-rich Repeat Variant"/>
    <property type="match status" value="1"/>
</dbReference>
<keyword evidence="5" id="KW-0808">Transferase</keyword>
<evidence type="ECO:0000313" key="17">
    <source>
        <dbReference type="Proteomes" id="UP001165085"/>
    </source>
</evidence>
<dbReference type="SUPFAM" id="SSF56112">
    <property type="entry name" value="Protein kinase-like (PK-like)"/>
    <property type="match status" value="1"/>
</dbReference>
<dbReference type="InterPro" id="IPR000719">
    <property type="entry name" value="Prot_kinase_dom"/>
</dbReference>
<dbReference type="EMBL" id="BRXY01000237">
    <property type="protein sequence ID" value="GMH79735.1"/>
    <property type="molecule type" value="Genomic_DNA"/>
</dbReference>
<evidence type="ECO:0000259" key="15">
    <source>
        <dbReference type="PROSITE" id="PS50011"/>
    </source>
</evidence>
<organism evidence="16 17">
    <name type="scientific">Triparma strigata</name>
    <dbReference type="NCBI Taxonomy" id="1606541"/>
    <lineage>
        <taxon>Eukaryota</taxon>
        <taxon>Sar</taxon>
        <taxon>Stramenopiles</taxon>
        <taxon>Ochrophyta</taxon>
        <taxon>Bolidophyceae</taxon>
        <taxon>Parmales</taxon>
        <taxon>Triparmaceae</taxon>
        <taxon>Triparma</taxon>
    </lineage>
</organism>
<dbReference type="EC" id="2.7.11.1" evidence="2"/>
<evidence type="ECO:0000256" key="9">
    <source>
        <dbReference type="ARBA" id="ARBA00023212"/>
    </source>
</evidence>
<evidence type="ECO:0000313" key="16">
    <source>
        <dbReference type="EMBL" id="GMH79735.1"/>
    </source>
</evidence>
<evidence type="ECO:0000256" key="1">
    <source>
        <dbReference type="ARBA" id="ARBA00004245"/>
    </source>
</evidence>
<dbReference type="Gene3D" id="1.10.510.10">
    <property type="entry name" value="Transferase(Phosphotransferase) domain 1"/>
    <property type="match status" value="1"/>
</dbReference>
<dbReference type="Proteomes" id="UP001165085">
    <property type="component" value="Unassembled WGS sequence"/>
</dbReference>
<protein>
    <recommendedName>
        <fullName evidence="2">non-specific serine/threonine protein kinase</fullName>
        <ecNumber evidence="2">2.7.11.1</ecNumber>
    </recommendedName>
    <alternativeName>
        <fullName evidence="12">Fused homolog</fullName>
    </alternativeName>
</protein>
<name>A0A9W7B528_9STRA</name>
<feature type="region of interest" description="Disordered" evidence="14">
    <location>
        <begin position="287"/>
        <end position="384"/>
    </location>
</feature>
<dbReference type="PANTHER" id="PTHR22983">
    <property type="entry name" value="PROTEIN KINASE RELATED"/>
    <property type="match status" value="1"/>
</dbReference>
<evidence type="ECO:0000256" key="8">
    <source>
        <dbReference type="ARBA" id="ARBA00022840"/>
    </source>
</evidence>
<dbReference type="GO" id="GO:0005856">
    <property type="term" value="C:cytoskeleton"/>
    <property type="evidence" value="ECO:0007669"/>
    <property type="project" value="UniProtKB-SubCell"/>
</dbReference>
<dbReference type="OrthoDB" id="266718at2759"/>
<dbReference type="PROSITE" id="PS00107">
    <property type="entry name" value="PROTEIN_KINASE_ATP"/>
    <property type="match status" value="1"/>
</dbReference>
<evidence type="ECO:0000256" key="2">
    <source>
        <dbReference type="ARBA" id="ARBA00012513"/>
    </source>
</evidence>
<evidence type="ECO:0000256" key="14">
    <source>
        <dbReference type="SAM" id="MobiDB-lite"/>
    </source>
</evidence>
<sequence length="1093" mass="122436">MEQYKVLERIGEGSFGKVYSGRRLHTGQLCALKFIPKHGKTPKDLTSLRSEISILRTLNHPSIILMFDAFETSHEFCVVTEYAIGELFDVLQDDSTLPISTLRPISVQLTSALSYLHSHRIIHRDLKPQNILLSKNGSIKLCDFGFARAMSSTTLVLTSIKGTPLYMSPELVKELPYNHTVDLWSLGVIIYELYTGQPPFYTSSIYSLINLIVKEKVKWPKEMEEVLRDFLKGLLIKEPKRRLQWNNGLREHPFVKEGLKEMEEKAKSTGGEAPRFRLENFLGRVEDEKERREEIRRRRDEAKQHLDDKENEVPEDAMLDVSQASQTSNTESYSSDSSHESTSPSNSPQHEPPSPTPTPPPQSPRTPLQILEPSPPPASLTATLNTPVTSITPAALMKTLHLFLHRFPITLSNFVLTFSASTPDLEVYTLTISTLTSLLKSLSLTSSNPSKQTPTSRLLTTTTTTLLTSLKTHHLPSSSPPTFHLTCSTLLLPLLTLSPPSPPITLTALSLLTSPPSPFPSPLLKTLLTLINTPDLSDNLHSVALKSLQILTCGTYNYTRKFYSSPFVDESYEPDYDYRDAIKSVINEFKLDGAMRFINTDGSKVLRLAVLGAEVVPGLEEWIMEKERTDYEDRLGLEYLNVMEEKVKERRIFKYAESVILRTQDCRVIQEGTKIILRHVKSGATVTPEVLSKCCSVFRAEGGRMDRGNFGIVHPCMFDPCLELLTVLISRETIPKIPEVERCFDLEKSGINLNPCGLISALEIFFVWRLRDHSKVANLIDSRILSKAGKLRTKLFSRVLGCVRSNGRTCVKKVVHLIRNEETEDYDTEAVSYLSRVVVESKEGLREFVESQGVEMAVEVLKAGGESSSCLSLLSQVARSGVSMYGVLRRAQVIELLLELNLLEGGDASVRSKCCNLIGNMCRHSDDFYPDLIALLPSLIKLLISEDSKTRKFATFAIGNAAFHTSHLYPHLSPSIPHLVRNLKSDDSKTRANAGGALGNFVRNGGELSSELVWNRVGAELIKQVEKETDVNPLRIGLFSLGTLSVYRTCREELLKADIEGMIVKLESENKKDETVVKYLERLKTKLKSQCIA</sequence>